<keyword evidence="3" id="KW-1185">Reference proteome</keyword>
<sequence>MTITDDIVKGLRNPTPLYAVAGTADLAAEKLREVPGMLDKLREQAPERIGKLRATDPKDVQQRVTEGARDAQTRLNETFSDLDLKELRPDLRKIGESVQGLALQGVGRAAGYAVRTRETYDELAERGKGAVAKWRGGAADTGKESAEIAAKPPAGPADEPAPAAKAKPRSAEAADAPKPAAPRKPAAQRRTTPKKPAE</sequence>
<evidence type="ECO:0000313" key="2">
    <source>
        <dbReference type="EMBL" id="BBA99211.1"/>
    </source>
</evidence>
<dbReference type="RefSeq" id="WP_202235231.1">
    <property type="nucleotide sequence ID" value="NZ_AP018365.1"/>
</dbReference>
<evidence type="ECO:0000256" key="1">
    <source>
        <dbReference type="SAM" id="MobiDB-lite"/>
    </source>
</evidence>
<evidence type="ECO:0000313" key="3">
    <source>
        <dbReference type="Proteomes" id="UP000595703"/>
    </source>
</evidence>
<organism evidence="2 3">
    <name type="scientific">Actinacidiphila reveromycinica</name>
    <dbReference type="NCBI Taxonomy" id="659352"/>
    <lineage>
        <taxon>Bacteria</taxon>
        <taxon>Bacillati</taxon>
        <taxon>Actinomycetota</taxon>
        <taxon>Actinomycetes</taxon>
        <taxon>Kitasatosporales</taxon>
        <taxon>Streptomycetaceae</taxon>
        <taxon>Actinacidiphila</taxon>
    </lineage>
</organism>
<feature type="region of interest" description="Disordered" evidence="1">
    <location>
        <begin position="131"/>
        <end position="198"/>
    </location>
</feature>
<dbReference type="EMBL" id="AP018365">
    <property type="protein sequence ID" value="BBA99211.1"/>
    <property type="molecule type" value="Genomic_DNA"/>
</dbReference>
<dbReference type="KEGG" id="arev:RVR_5736"/>
<reference evidence="2 3" key="1">
    <citation type="journal article" date="2010" name="J. Bacteriol.">
        <title>Biochemical characterization of a novel indole prenyltransferase from Streptomyces sp. SN-593.</title>
        <authorList>
            <person name="Takahashi S."/>
            <person name="Takagi H."/>
            <person name="Toyoda A."/>
            <person name="Uramoto M."/>
            <person name="Nogawa T."/>
            <person name="Ueki M."/>
            <person name="Sakaki Y."/>
            <person name="Osada H."/>
        </authorList>
    </citation>
    <scope>NUCLEOTIDE SEQUENCE [LARGE SCALE GENOMIC DNA]</scope>
    <source>
        <strain evidence="2 3">SN-593</strain>
    </source>
</reference>
<protein>
    <submittedName>
        <fullName evidence="2">Uncharacterized protein</fullName>
    </submittedName>
</protein>
<dbReference type="Proteomes" id="UP000595703">
    <property type="component" value="Chromosome"/>
</dbReference>
<name>A0A7U3UV71_9ACTN</name>
<feature type="compositionally biased region" description="Low complexity" evidence="1">
    <location>
        <begin position="149"/>
        <end position="190"/>
    </location>
</feature>
<accession>A0A7U3UV71</accession>
<proteinExistence type="predicted"/>
<reference evidence="2 3" key="2">
    <citation type="journal article" date="2011" name="J. Antibiot.">
        <title>Furaquinocins I and J: novel polyketide isoprenoid hybrid compounds from Streptomyces reveromyceticus SN-593.</title>
        <authorList>
            <person name="Panthee S."/>
            <person name="Takahashi S."/>
            <person name="Takagi H."/>
            <person name="Nogawa T."/>
            <person name="Oowada E."/>
            <person name="Uramoto M."/>
            <person name="Osada H."/>
        </authorList>
    </citation>
    <scope>NUCLEOTIDE SEQUENCE [LARGE SCALE GENOMIC DNA]</scope>
    <source>
        <strain evidence="2 3">SN-593</strain>
    </source>
</reference>
<dbReference type="AlphaFoldDB" id="A0A7U3UV71"/>
<reference evidence="2 3" key="3">
    <citation type="journal article" date="2011" name="Nat. Chem. Biol.">
        <title>Reveromycin A biosynthesis uses RevG and RevJ for stereospecific spiroacetal formation.</title>
        <authorList>
            <person name="Takahashi S."/>
            <person name="Toyoda A."/>
            <person name="Sekiyama Y."/>
            <person name="Takagi H."/>
            <person name="Nogawa T."/>
            <person name="Uramoto M."/>
            <person name="Suzuki R."/>
            <person name="Koshino H."/>
            <person name="Kumano T."/>
            <person name="Panthee S."/>
            <person name="Dairi T."/>
            <person name="Ishikawa J."/>
            <person name="Ikeda H."/>
            <person name="Sakaki Y."/>
            <person name="Osada H."/>
        </authorList>
    </citation>
    <scope>NUCLEOTIDE SEQUENCE [LARGE SCALE GENOMIC DNA]</scope>
    <source>
        <strain evidence="2 3">SN-593</strain>
    </source>
</reference>
<gene>
    <name evidence="2" type="ORF">RVR_5736</name>
</gene>
<reference evidence="2 3" key="4">
    <citation type="journal article" date="2020" name="Sci. Rep.">
        <title>beta-carboline chemical signals induce reveromycin production through a LuxR family regulator in Streptomyces sp. SN-593.</title>
        <authorList>
            <person name="Panthee S."/>
            <person name="Kito N."/>
            <person name="Hayashi T."/>
            <person name="Shimizu T."/>
            <person name="Ishikawa J."/>
            <person name="Hamamoto H."/>
            <person name="Osada H."/>
            <person name="Takahashi S."/>
        </authorList>
    </citation>
    <scope>NUCLEOTIDE SEQUENCE [LARGE SCALE GENOMIC DNA]</scope>
    <source>
        <strain evidence="2 3">SN-593</strain>
    </source>
</reference>